<dbReference type="AlphaFoldDB" id="A0AAW0XAZ9"/>
<dbReference type="PROSITE" id="PS00972">
    <property type="entry name" value="USP_1"/>
    <property type="match status" value="1"/>
</dbReference>
<dbReference type="InterPro" id="IPR050185">
    <property type="entry name" value="Ub_carboxyl-term_hydrolase"/>
</dbReference>
<dbReference type="GO" id="GO:0016579">
    <property type="term" value="P:protein deubiquitination"/>
    <property type="evidence" value="ECO:0007669"/>
    <property type="project" value="InterPro"/>
</dbReference>
<dbReference type="FunFam" id="3.30.40.10:FF:000026">
    <property type="entry name" value="Ubiquitin carboxyl-terminal hydrolase"/>
    <property type="match status" value="1"/>
</dbReference>
<dbReference type="Gene3D" id="3.90.70.10">
    <property type="entry name" value="Cysteine proteinases"/>
    <property type="match status" value="1"/>
</dbReference>
<dbReference type="EMBL" id="JARKIK010000048">
    <property type="protein sequence ID" value="KAK8735239.1"/>
    <property type="molecule type" value="Genomic_DNA"/>
</dbReference>
<keyword evidence="4 11" id="KW-0479">Metal-binding</keyword>
<reference evidence="19 20" key="1">
    <citation type="journal article" date="2024" name="BMC Genomics">
        <title>Genome assembly of redclaw crayfish (Cherax quadricarinatus) provides insights into its immune adaptation and hypoxia tolerance.</title>
        <authorList>
            <person name="Liu Z."/>
            <person name="Zheng J."/>
            <person name="Li H."/>
            <person name="Fang K."/>
            <person name="Wang S."/>
            <person name="He J."/>
            <person name="Zhou D."/>
            <person name="Weng S."/>
            <person name="Chi M."/>
            <person name="Gu Z."/>
            <person name="He J."/>
            <person name="Li F."/>
            <person name="Wang M."/>
        </authorList>
    </citation>
    <scope>NUCLEOTIDE SEQUENCE [LARGE SCALE GENOMIC DNA]</scope>
    <source>
        <strain evidence="19">ZL_2023a</strain>
    </source>
</reference>
<dbReference type="Pfam" id="PF17807">
    <property type="entry name" value="zf-UBP_var"/>
    <property type="match status" value="1"/>
</dbReference>
<evidence type="ECO:0000256" key="9">
    <source>
        <dbReference type="ARBA" id="ARBA00022807"/>
    </source>
</evidence>
<keyword evidence="6 14" id="KW-0863">Zinc-finger</keyword>
<evidence type="ECO:0000313" key="20">
    <source>
        <dbReference type="Proteomes" id="UP001445076"/>
    </source>
</evidence>
<evidence type="ECO:0000259" key="17">
    <source>
        <dbReference type="PROSITE" id="PS50235"/>
    </source>
</evidence>
<evidence type="ECO:0000256" key="7">
    <source>
        <dbReference type="ARBA" id="ARBA00022786"/>
    </source>
</evidence>
<feature type="active site" description="Proton acceptor" evidence="12">
    <location>
        <position position="776"/>
    </location>
</feature>
<keyword evidence="3 11" id="KW-0645">Protease</keyword>
<evidence type="ECO:0000256" key="2">
    <source>
        <dbReference type="ARBA" id="ARBA00009085"/>
    </source>
</evidence>
<evidence type="ECO:0000256" key="14">
    <source>
        <dbReference type="PROSITE-ProRule" id="PRU00502"/>
    </source>
</evidence>
<feature type="binding site" evidence="13">
    <location>
        <position position="199"/>
    </location>
    <ligand>
        <name>Zn(2+)</name>
        <dbReference type="ChEBI" id="CHEBI:29105"/>
    </ligand>
</feature>
<dbReference type="FunFam" id="1.10.8.10:FF:000016">
    <property type="entry name" value="Ubiquitin carboxyl-terminal hydrolase"/>
    <property type="match status" value="1"/>
</dbReference>
<evidence type="ECO:0000256" key="10">
    <source>
        <dbReference type="ARBA" id="ARBA00022833"/>
    </source>
</evidence>
<proteinExistence type="inferred from homology"/>
<dbReference type="SMART" id="SM00165">
    <property type="entry name" value="UBA"/>
    <property type="match status" value="2"/>
</dbReference>
<dbReference type="GO" id="GO:0008270">
    <property type="term" value="F:zinc ion binding"/>
    <property type="evidence" value="ECO:0007669"/>
    <property type="project" value="UniProtKB-UniRule"/>
</dbReference>
<dbReference type="InterPro" id="IPR018200">
    <property type="entry name" value="USP_CS"/>
</dbReference>
<dbReference type="InterPro" id="IPR028889">
    <property type="entry name" value="USP"/>
</dbReference>
<evidence type="ECO:0000256" key="6">
    <source>
        <dbReference type="ARBA" id="ARBA00022771"/>
    </source>
</evidence>
<dbReference type="GO" id="GO:0004843">
    <property type="term" value="F:cysteine-type deubiquitinase activity"/>
    <property type="evidence" value="ECO:0007669"/>
    <property type="project" value="UniProtKB-UniRule"/>
</dbReference>
<dbReference type="InterPro" id="IPR015940">
    <property type="entry name" value="UBA"/>
</dbReference>
<comment type="caution">
    <text evidence="19">The sequence shown here is derived from an EMBL/GenBank/DDBJ whole genome shotgun (WGS) entry which is preliminary data.</text>
</comment>
<keyword evidence="10 11" id="KW-0862">Zinc</keyword>
<dbReference type="PROSITE" id="PS00973">
    <property type="entry name" value="USP_2"/>
    <property type="match status" value="1"/>
</dbReference>
<evidence type="ECO:0000256" key="3">
    <source>
        <dbReference type="ARBA" id="ARBA00022670"/>
    </source>
</evidence>
<feature type="domain" description="UBA" evidence="16">
    <location>
        <begin position="623"/>
        <end position="664"/>
    </location>
</feature>
<evidence type="ECO:0000259" key="18">
    <source>
        <dbReference type="PROSITE" id="PS50271"/>
    </source>
</evidence>
<dbReference type="InterPro" id="IPR038765">
    <property type="entry name" value="Papain-like_cys_pep_sf"/>
</dbReference>
<dbReference type="Gene3D" id="3.30.40.10">
    <property type="entry name" value="Zinc/RING finger domain, C3HC4 (zinc finger)"/>
    <property type="match status" value="2"/>
</dbReference>
<feature type="binding site" evidence="13">
    <location>
        <position position="216"/>
    </location>
    <ligand>
        <name>Zn(2+)</name>
        <dbReference type="ChEBI" id="CHEBI:29105"/>
    </ligand>
</feature>
<evidence type="ECO:0000256" key="15">
    <source>
        <dbReference type="RuleBase" id="RU366025"/>
    </source>
</evidence>
<dbReference type="CDD" id="cd02658">
    <property type="entry name" value="Peptidase_C19B"/>
    <property type="match status" value="1"/>
</dbReference>
<dbReference type="Gene3D" id="1.10.8.10">
    <property type="entry name" value="DNA helicase RuvA subunit, C-terminal domain"/>
    <property type="match status" value="2"/>
</dbReference>
<dbReference type="InterPro" id="IPR016652">
    <property type="entry name" value="Ubiquitinyl_hydrolase"/>
</dbReference>
<dbReference type="InterPro" id="IPR041432">
    <property type="entry name" value="UBP13_Znf-UBP_var"/>
</dbReference>
<feature type="binding site" evidence="13">
    <location>
        <position position="196"/>
    </location>
    <ligand>
        <name>Zn(2+)</name>
        <dbReference type="ChEBI" id="CHEBI:29105"/>
    </ligand>
</feature>
<evidence type="ECO:0000256" key="11">
    <source>
        <dbReference type="PIRNR" id="PIRNR016308"/>
    </source>
</evidence>
<evidence type="ECO:0000313" key="19">
    <source>
        <dbReference type="EMBL" id="KAK8735239.1"/>
    </source>
</evidence>
<protein>
    <recommendedName>
        <fullName evidence="11 15">Ubiquitin carboxyl-terminal hydrolase</fullName>
        <ecNumber evidence="11 15">3.4.19.12</ecNumber>
    </recommendedName>
</protein>
<dbReference type="Pfam" id="PF00627">
    <property type="entry name" value="UBA"/>
    <property type="match status" value="2"/>
</dbReference>
<keyword evidence="8 11" id="KW-0378">Hydrolase</keyword>
<organism evidence="19 20">
    <name type="scientific">Cherax quadricarinatus</name>
    <name type="common">Australian red claw crayfish</name>
    <dbReference type="NCBI Taxonomy" id="27406"/>
    <lineage>
        <taxon>Eukaryota</taxon>
        <taxon>Metazoa</taxon>
        <taxon>Ecdysozoa</taxon>
        <taxon>Arthropoda</taxon>
        <taxon>Crustacea</taxon>
        <taxon>Multicrustacea</taxon>
        <taxon>Malacostraca</taxon>
        <taxon>Eumalacostraca</taxon>
        <taxon>Eucarida</taxon>
        <taxon>Decapoda</taxon>
        <taxon>Pleocyemata</taxon>
        <taxon>Astacidea</taxon>
        <taxon>Parastacoidea</taxon>
        <taxon>Parastacidae</taxon>
        <taxon>Cherax</taxon>
    </lineage>
</organism>
<feature type="domain" description="USP" evidence="17">
    <location>
        <begin position="324"/>
        <end position="814"/>
    </location>
</feature>
<dbReference type="SUPFAM" id="SSF54001">
    <property type="entry name" value="Cysteine proteinases"/>
    <property type="match status" value="1"/>
</dbReference>
<dbReference type="PROSITE" id="PS50271">
    <property type="entry name" value="ZF_UBP"/>
    <property type="match status" value="1"/>
</dbReference>
<dbReference type="InterPro" id="IPR001607">
    <property type="entry name" value="Znf_UBP"/>
</dbReference>
<dbReference type="CDD" id="cd14386">
    <property type="entry name" value="UBA2_UBP5"/>
    <property type="match status" value="1"/>
</dbReference>
<dbReference type="SMART" id="SM00290">
    <property type="entry name" value="ZnF_UBP"/>
    <property type="match status" value="1"/>
</dbReference>
<name>A0AAW0XAZ9_CHEQU</name>
<dbReference type="PROSITE" id="PS50235">
    <property type="entry name" value="USP_3"/>
    <property type="match status" value="1"/>
</dbReference>
<evidence type="ECO:0000256" key="8">
    <source>
        <dbReference type="ARBA" id="ARBA00022801"/>
    </source>
</evidence>
<gene>
    <name evidence="19" type="ORF">OTU49_005576</name>
</gene>
<dbReference type="PANTHER" id="PTHR21646">
    <property type="entry name" value="UBIQUITIN CARBOXYL-TERMINAL HYDROLASE"/>
    <property type="match status" value="1"/>
</dbReference>
<dbReference type="InterPro" id="IPR001394">
    <property type="entry name" value="Peptidase_C19_UCH"/>
</dbReference>
<accession>A0AAW0XAZ9</accession>
<evidence type="ECO:0000256" key="4">
    <source>
        <dbReference type="ARBA" id="ARBA00022723"/>
    </source>
</evidence>
<dbReference type="EC" id="3.4.19.12" evidence="11 15"/>
<dbReference type="PIRSF" id="PIRSF016308">
    <property type="entry name" value="UBP"/>
    <property type="match status" value="1"/>
</dbReference>
<comment type="catalytic activity">
    <reaction evidence="1 11 15">
        <text>Thiol-dependent hydrolysis of ester, thioester, amide, peptide and isopeptide bonds formed by the C-terminal Gly of ubiquitin (a 76-residue protein attached to proteins as an intracellular targeting signal).</text>
        <dbReference type="EC" id="3.4.19.12"/>
    </reaction>
</comment>
<comment type="similarity">
    <text evidence="2 11 15">Belongs to the peptidase C19 family.</text>
</comment>
<dbReference type="InterPro" id="IPR013083">
    <property type="entry name" value="Znf_RING/FYVE/PHD"/>
</dbReference>
<dbReference type="GO" id="GO:0006508">
    <property type="term" value="P:proteolysis"/>
    <property type="evidence" value="ECO:0007669"/>
    <property type="project" value="UniProtKB-KW"/>
</dbReference>
<evidence type="ECO:0000256" key="12">
    <source>
        <dbReference type="PIRSR" id="PIRSR016308-1"/>
    </source>
</evidence>
<dbReference type="InterPro" id="IPR009060">
    <property type="entry name" value="UBA-like_sf"/>
</dbReference>
<dbReference type="CDD" id="cd14294">
    <property type="entry name" value="UBA1_UBP5_like"/>
    <property type="match status" value="1"/>
</dbReference>
<dbReference type="PROSITE" id="PS50030">
    <property type="entry name" value="UBA"/>
    <property type="match status" value="2"/>
</dbReference>
<feature type="domain" description="UBP-type" evidence="18">
    <location>
        <begin position="172"/>
        <end position="281"/>
    </location>
</feature>
<keyword evidence="9 11" id="KW-0788">Thiol protease</keyword>
<dbReference type="PANTHER" id="PTHR21646:SF10">
    <property type="entry name" value="UBIQUITIN CARBOXYL-TERMINAL HYDROLASE 14"/>
    <property type="match status" value="1"/>
</dbReference>
<evidence type="ECO:0000259" key="16">
    <source>
        <dbReference type="PROSITE" id="PS50030"/>
    </source>
</evidence>
<feature type="active site" description="Nucleophile" evidence="12">
    <location>
        <position position="333"/>
    </location>
</feature>
<dbReference type="Pfam" id="PF00443">
    <property type="entry name" value="UCH"/>
    <property type="match status" value="1"/>
</dbReference>
<evidence type="ECO:0000256" key="13">
    <source>
        <dbReference type="PIRSR" id="PIRSR016308-3"/>
    </source>
</evidence>
<sequence length="816" mass="90894">MGVIVMEKLRNHFSRIHLAQGGDKVYKDECMFCFDTPESETGLYVCLNTFLGWSKEHVGHYSNQTGNRVFLHLRRHKKELPPEKEMEPEKKIARLAIGVEGGFNPDANKKRYEYEEQNSLVILPEFDIISLPSADLPEIVQQSVVSILKAESALHLAEVEAASGAWDGEVRQITKHADSLKQLDNGVKVPPSGWKCEECDKTDNLWLNLTDGKILCGRRQLDGSGGNNHALEHYEKTKYPLSVKLGTITQDGNADVYSYDEDDMVLDPDLVKHLAHFGINVKVMEKTEKTMLELEIDYNQRAWEWSRLTESGAKLVPKFGPGLTGLKNLGNSCYVNSVMQVLFTVPSFVERFYNHGETIRGGYKGTNPAEDFNVQMSKLAHGLLSGKYSVAPNSVDENKDADDLQPGISPVMFRTLVGKGHAEFSTKKQQDAMEFLEHVLKMTACNSAGASDPGSCFKFEVEDKFICSASGKVRYVTRPDQYLPLPVPVEEAINKEEVAAYQALKAEARVSQKVVQPDEQVRTKIPFDVCLSKLASPEQIVAFSSAAEKEVSMQKITRLRTFPDYLVIQLVKFGIGQDWVPMKYDVSIDLPEILDLSVLRGYGLQAGEEELPESATTKPKEPEIDAGIVQQLAEMGFPWEACRKAVHLTGNSGSEAAMNWVMEHMGDPDFAEPLVIQNESSSNDNFTPNEEGLAMLMSMGFTREQAALALKETSNSLERAADWIFSHQHELDTLLAAQSGAAAVPPPQKPTYTNGSPKYELSAFLSHMGTSIFVGHYVCHIKKDGEWIIFNDNKVSKSVDPPLDLGYIYLYKRAST</sequence>
<dbReference type="SUPFAM" id="SSF57850">
    <property type="entry name" value="RING/U-box"/>
    <property type="match status" value="1"/>
</dbReference>
<keyword evidence="7 11" id="KW-0833">Ubl conjugation pathway</keyword>
<feature type="domain" description="UBA" evidence="16">
    <location>
        <begin position="687"/>
        <end position="727"/>
    </location>
</feature>
<keyword evidence="5" id="KW-0677">Repeat</keyword>
<dbReference type="SUPFAM" id="SSF46934">
    <property type="entry name" value="UBA-like"/>
    <property type="match status" value="1"/>
</dbReference>
<evidence type="ECO:0000256" key="5">
    <source>
        <dbReference type="ARBA" id="ARBA00022737"/>
    </source>
</evidence>
<feature type="binding site" evidence="13">
    <location>
        <position position="229"/>
    </location>
    <ligand>
        <name>Zn(2+)</name>
        <dbReference type="ChEBI" id="CHEBI:29105"/>
    </ligand>
</feature>
<dbReference type="Pfam" id="PF02148">
    <property type="entry name" value="zf-UBP"/>
    <property type="match status" value="1"/>
</dbReference>
<dbReference type="Proteomes" id="UP001445076">
    <property type="component" value="Unassembled WGS sequence"/>
</dbReference>
<keyword evidence="20" id="KW-1185">Reference proteome</keyword>
<evidence type="ECO:0000256" key="1">
    <source>
        <dbReference type="ARBA" id="ARBA00000707"/>
    </source>
</evidence>